<keyword evidence="1" id="KW-0479">Metal-binding</keyword>
<keyword evidence="6" id="KW-1185">Reference proteome</keyword>
<keyword evidence="3" id="KW-1133">Transmembrane helix</keyword>
<evidence type="ECO:0000256" key="3">
    <source>
        <dbReference type="SAM" id="Phobius"/>
    </source>
</evidence>
<evidence type="ECO:0000313" key="5">
    <source>
        <dbReference type="EMBL" id="MCF1717083.1"/>
    </source>
</evidence>
<dbReference type="Pfam" id="PF00122">
    <property type="entry name" value="E1-E2_ATPase"/>
    <property type="match status" value="1"/>
</dbReference>
<dbReference type="InterPro" id="IPR059000">
    <property type="entry name" value="ATPase_P-type_domA"/>
</dbReference>
<keyword evidence="2" id="KW-1278">Translocase</keyword>
<dbReference type="Gene3D" id="1.20.1110.10">
    <property type="entry name" value="Calcium-transporting ATPase, transmembrane domain"/>
    <property type="match status" value="1"/>
</dbReference>
<dbReference type="EMBL" id="JAKEVY010000028">
    <property type="protein sequence ID" value="MCF1717083.1"/>
    <property type="molecule type" value="Genomic_DNA"/>
</dbReference>
<feature type="domain" description="P-type ATPase A" evidence="4">
    <location>
        <begin position="1"/>
        <end position="36"/>
    </location>
</feature>
<comment type="caution">
    <text evidence="5">The sequence shown here is derived from an EMBL/GenBank/DDBJ whole genome shotgun (WGS) entry which is preliminary data.</text>
</comment>
<organism evidence="5 6">
    <name type="scientific">Flavihumibacter fluminis</name>
    <dbReference type="NCBI Taxonomy" id="2909236"/>
    <lineage>
        <taxon>Bacteria</taxon>
        <taxon>Pseudomonadati</taxon>
        <taxon>Bacteroidota</taxon>
        <taxon>Chitinophagia</taxon>
        <taxon>Chitinophagales</taxon>
        <taxon>Chitinophagaceae</taxon>
        <taxon>Flavihumibacter</taxon>
    </lineage>
</organism>
<evidence type="ECO:0000313" key="6">
    <source>
        <dbReference type="Proteomes" id="UP001200145"/>
    </source>
</evidence>
<keyword evidence="3" id="KW-0472">Membrane</keyword>
<name>A0ABS9BQ05_9BACT</name>
<feature type="non-terminal residue" evidence="5">
    <location>
        <position position="95"/>
    </location>
</feature>
<sequence length="95" mass="10099">KGDSVFAGTLNQNGSIAIRVEKSSQQTLLSNIIRRVKLAQGSKAPVQQLVDKIAAVFVPTVLAIGVVTLLIWGLSGIEEAWLRGMLAFVTVLVIA</sequence>
<feature type="transmembrane region" description="Helical" evidence="3">
    <location>
        <begin position="53"/>
        <end position="75"/>
    </location>
</feature>
<dbReference type="PANTHER" id="PTHR43520:SF8">
    <property type="entry name" value="P-TYPE CU(+) TRANSPORTER"/>
    <property type="match status" value="1"/>
</dbReference>
<reference evidence="5 6" key="1">
    <citation type="submission" date="2022-01" db="EMBL/GenBank/DDBJ databases">
        <title>Flavihumibacter sp. nov., isolated from sediment of a river.</title>
        <authorList>
            <person name="Liu H."/>
        </authorList>
    </citation>
    <scope>NUCLEOTIDE SEQUENCE [LARGE SCALE GENOMIC DNA]</scope>
    <source>
        <strain evidence="5 6">RY-1</strain>
    </source>
</reference>
<dbReference type="Proteomes" id="UP001200145">
    <property type="component" value="Unassembled WGS sequence"/>
</dbReference>
<evidence type="ECO:0000256" key="2">
    <source>
        <dbReference type="ARBA" id="ARBA00022967"/>
    </source>
</evidence>
<accession>A0ABS9BQ05</accession>
<dbReference type="PANTHER" id="PTHR43520">
    <property type="entry name" value="ATP7, ISOFORM B"/>
    <property type="match status" value="1"/>
</dbReference>
<evidence type="ECO:0000256" key="1">
    <source>
        <dbReference type="ARBA" id="ARBA00022723"/>
    </source>
</evidence>
<keyword evidence="3" id="KW-0812">Transmembrane</keyword>
<gene>
    <name evidence="5" type="ORF">L0U88_20755</name>
</gene>
<proteinExistence type="predicted"/>
<protein>
    <submittedName>
        <fullName evidence="5">Heavy metal translocating P-type ATPase</fullName>
    </submittedName>
</protein>
<evidence type="ECO:0000259" key="4">
    <source>
        <dbReference type="Pfam" id="PF00122"/>
    </source>
</evidence>
<feature type="non-terminal residue" evidence="5">
    <location>
        <position position="1"/>
    </location>
</feature>